<organism evidence="1 3">
    <name type="scientific">Paenibacillus macerans</name>
    <name type="common">Bacillus macerans</name>
    <dbReference type="NCBI Taxonomy" id="44252"/>
    <lineage>
        <taxon>Bacteria</taxon>
        <taxon>Bacillati</taxon>
        <taxon>Bacillota</taxon>
        <taxon>Bacilli</taxon>
        <taxon>Bacillales</taxon>
        <taxon>Paenibacillaceae</taxon>
        <taxon>Paenibacillus</taxon>
    </lineage>
</organism>
<dbReference type="GeneID" id="77010155"/>
<dbReference type="Proteomes" id="UP000029278">
    <property type="component" value="Unassembled WGS sequence"/>
</dbReference>
<dbReference type="Proteomes" id="UP000442469">
    <property type="component" value="Unassembled WGS sequence"/>
</dbReference>
<protein>
    <submittedName>
        <fullName evidence="1">PrpF family protein</fullName>
    </submittedName>
</protein>
<dbReference type="AlphaFoldDB" id="A0A090Y531"/>
<name>A0A090Y531_PAEMA</name>
<dbReference type="EMBL" id="JMQA01000052">
    <property type="protein sequence ID" value="KFM93544.1"/>
    <property type="molecule type" value="Genomic_DNA"/>
</dbReference>
<proteinExistence type="predicted"/>
<reference evidence="2 4" key="2">
    <citation type="submission" date="2019-11" db="EMBL/GenBank/DDBJ databases">
        <title>Draft genome sequences of five Paenibacillus species of dairy origin.</title>
        <authorList>
            <person name="Olajide A.M."/>
            <person name="Chen S."/>
            <person name="Lapointe G."/>
        </authorList>
    </citation>
    <scope>NUCLEOTIDE SEQUENCE [LARGE SCALE GENOMIC DNA]</scope>
    <source>
        <strain evidence="2 4">3CT49</strain>
    </source>
</reference>
<comment type="caution">
    <text evidence="1">The sequence shown here is derived from an EMBL/GenBank/DDBJ whole genome shotgun (WGS) entry which is preliminary data.</text>
</comment>
<keyword evidence="3" id="KW-1185">Reference proteome</keyword>
<dbReference type="Gene3D" id="3.10.310.10">
    <property type="entry name" value="Diaminopimelate Epimerase, Chain A, domain 1"/>
    <property type="match status" value="1"/>
</dbReference>
<sequence>MNVQVALLRSGKSNIAVIDQDLPRDSGKVTELLQNIYLITLKLGFPTTKVVTIGSLFRNRQSLQFYQYIPGSGTFDAGGNCGNALMAAYVYLYQLHPDNTVSEMRSSHSDFAIRIKELQARTKREYSLWAELYACGPKPRQVLPLGEARCLVSSESHAIEASIVDAGNPYIWVKAESISPKALKEWDEVELLSLARLRASIQPRLGIAKGSVFPKIAAFARLSDESAALRMISVDDWHPSFALTGLLNFAAALFTPDTLIRLAFPDTRRLALYLPDGILVPEFGETAVVMEQNVEYIGGITVELDKKVVV</sequence>
<dbReference type="EMBL" id="WNZZ01000004">
    <property type="protein sequence ID" value="MUG22326.1"/>
    <property type="molecule type" value="Genomic_DNA"/>
</dbReference>
<dbReference type="PATRIC" id="fig|44252.3.peg.5985"/>
<dbReference type="SUPFAM" id="SSF54506">
    <property type="entry name" value="Diaminopimelate epimerase-like"/>
    <property type="match status" value="1"/>
</dbReference>
<evidence type="ECO:0000313" key="3">
    <source>
        <dbReference type="Proteomes" id="UP000029278"/>
    </source>
</evidence>
<evidence type="ECO:0000313" key="2">
    <source>
        <dbReference type="EMBL" id="MUG22326.1"/>
    </source>
</evidence>
<reference evidence="1 3" key="1">
    <citation type="submission" date="2014-04" db="EMBL/GenBank/DDBJ databases">
        <authorList>
            <person name="Bishop-Lilly K.A."/>
            <person name="Broomall S.M."/>
            <person name="Chain P.S."/>
            <person name="Chertkov O."/>
            <person name="Coyne S.R."/>
            <person name="Daligault H.E."/>
            <person name="Davenport K.W."/>
            <person name="Erkkila T."/>
            <person name="Frey K.G."/>
            <person name="Gibbons H.S."/>
            <person name="Gu W."/>
            <person name="Jaissle J."/>
            <person name="Johnson S.L."/>
            <person name="Koroleva G.I."/>
            <person name="Ladner J.T."/>
            <person name="Lo C.-C."/>
            <person name="Minogue T.D."/>
            <person name="Munk C."/>
            <person name="Palacios G.F."/>
            <person name="Redden C.L."/>
            <person name="Rosenzweig C.N."/>
            <person name="Scholz M.B."/>
            <person name="Teshima H."/>
            <person name="Xu Y."/>
        </authorList>
    </citation>
    <scope>NUCLEOTIDE SEQUENCE [LARGE SCALE GENOMIC DNA]</scope>
    <source>
        <strain evidence="1 3">8244</strain>
    </source>
</reference>
<gene>
    <name evidence="1" type="ORF">DJ90_4801</name>
    <name evidence="2" type="ORF">GNQ08_07835</name>
</gene>
<dbReference type="STRING" id="44252.DJ90_4801"/>
<accession>A0A090Y531</accession>
<evidence type="ECO:0000313" key="1">
    <source>
        <dbReference type="EMBL" id="KFM93544.1"/>
    </source>
</evidence>
<dbReference type="RefSeq" id="WP_036627000.1">
    <property type="nucleotide sequence ID" value="NZ_BGML01000023.1"/>
</dbReference>
<evidence type="ECO:0000313" key="4">
    <source>
        <dbReference type="Proteomes" id="UP000442469"/>
    </source>
</evidence>
<dbReference type="OrthoDB" id="9779763at2"/>
<dbReference type="HOGENOM" id="CLU_846357_0_0_9"/>